<dbReference type="Proteomes" id="UP000646365">
    <property type="component" value="Unassembled WGS sequence"/>
</dbReference>
<dbReference type="AlphaFoldDB" id="A0A8J3E1B3"/>
<evidence type="ECO:0000313" key="2">
    <source>
        <dbReference type="EMBL" id="GGF00335.1"/>
    </source>
</evidence>
<reference evidence="2" key="1">
    <citation type="journal article" date="2014" name="Int. J. Syst. Evol. Microbiol.">
        <title>Complete genome sequence of Corynebacterium casei LMG S-19264T (=DSM 44701T), isolated from a smear-ripened cheese.</title>
        <authorList>
            <consortium name="US DOE Joint Genome Institute (JGI-PGF)"/>
            <person name="Walter F."/>
            <person name="Albersmeier A."/>
            <person name="Kalinowski J."/>
            <person name="Ruckert C."/>
        </authorList>
    </citation>
    <scope>NUCLEOTIDE SEQUENCE</scope>
    <source>
        <strain evidence="2">CGMCC 1.15725</strain>
    </source>
</reference>
<protein>
    <submittedName>
        <fullName evidence="2">Uncharacterized protein</fullName>
    </submittedName>
</protein>
<organism evidence="2 3">
    <name type="scientific">Aliidongia dinghuensis</name>
    <dbReference type="NCBI Taxonomy" id="1867774"/>
    <lineage>
        <taxon>Bacteria</taxon>
        <taxon>Pseudomonadati</taxon>
        <taxon>Pseudomonadota</taxon>
        <taxon>Alphaproteobacteria</taxon>
        <taxon>Rhodospirillales</taxon>
        <taxon>Dongiaceae</taxon>
        <taxon>Aliidongia</taxon>
    </lineage>
</organism>
<keyword evidence="3" id="KW-1185">Reference proteome</keyword>
<reference evidence="2" key="2">
    <citation type="submission" date="2020-09" db="EMBL/GenBank/DDBJ databases">
        <authorList>
            <person name="Sun Q."/>
            <person name="Zhou Y."/>
        </authorList>
    </citation>
    <scope>NUCLEOTIDE SEQUENCE</scope>
    <source>
        <strain evidence="2">CGMCC 1.15725</strain>
    </source>
</reference>
<name>A0A8J3E1B3_9PROT</name>
<accession>A0A8J3E1B3</accession>
<feature type="transmembrane region" description="Helical" evidence="1">
    <location>
        <begin position="86"/>
        <end position="106"/>
    </location>
</feature>
<keyword evidence="1" id="KW-0472">Membrane</keyword>
<comment type="caution">
    <text evidence="2">The sequence shown here is derived from an EMBL/GenBank/DDBJ whole genome shotgun (WGS) entry which is preliminary data.</text>
</comment>
<keyword evidence="1" id="KW-0812">Transmembrane</keyword>
<gene>
    <name evidence="2" type="ORF">GCM10011611_02420</name>
</gene>
<evidence type="ECO:0000256" key="1">
    <source>
        <dbReference type="SAM" id="Phobius"/>
    </source>
</evidence>
<sequence length="170" mass="19253">MQARHWTCIEKSINFESGETKKFVDTNQIYSFKRSAEKQAENIKMALERVNTSAKRSEIEDLVGSVIVEKDKYEDLMKIELAHLTMIRVGIISCLFFLIAVFLSVYRYSIRLASYYEARADAAELLEGAVSTSNFIKLSEALTPKISFDKNPATPLTQLIDAVKTSKSIK</sequence>
<dbReference type="EMBL" id="BMJQ01000001">
    <property type="protein sequence ID" value="GGF00335.1"/>
    <property type="molecule type" value="Genomic_DNA"/>
</dbReference>
<proteinExistence type="predicted"/>
<keyword evidence="1" id="KW-1133">Transmembrane helix</keyword>
<evidence type="ECO:0000313" key="3">
    <source>
        <dbReference type="Proteomes" id="UP000646365"/>
    </source>
</evidence>